<name>V4R8V6_9CAUL</name>
<dbReference type="STRING" id="1121022.GCA_000376105_01621"/>
<dbReference type="EMBL" id="AWGB01000040">
    <property type="protein sequence ID" value="ESQ87873.1"/>
    <property type="molecule type" value="Genomic_DNA"/>
</dbReference>
<dbReference type="AlphaFoldDB" id="V4R8V6"/>
<keyword evidence="3" id="KW-1185">Reference proteome</keyword>
<dbReference type="eggNOG" id="COG0639">
    <property type="taxonomic scope" value="Bacteria"/>
</dbReference>
<reference evidence="2 3" key="1">
    <citation type="journal article" date="2014" name="Nature">
        <title>Sequential evolution of bacterial morphology by co-option of a developmental regulator.</title>
        <authorList>
            <person name="Jiang C."/>
            <person name="Brown P.J."/>
            <person name="Ducret A."/>
            <person name="Brun Y.V."/>
        </authorList>
    </citation>
    <scope>NUCLEOTIDE SEQUENCE [LARGE SCALE GENOMIC DNA]</scope>
    <source>
        <strain evidence="2 3">DSM 16100</strain>
    </source>
</reference>
<dbReference type="RefSeq" id="WP_018081288.1">
    <property type="nucleotide sequence ID" value="NZ_AQWM01000004.1"/>
</dbReference>
<evidence type="ECO:0000313" key="3">
    <source>
        <dbReference type="Proteomes" id="UP000017837"/>
    </source>
</evidence>
<comment type="caution">
    <text evidence="2">The sequence shown here is derived from an EMBL/GenBank/DDBJ whole genome shotgun (WGS) entry which is preliminary data.</text>
</comment>
<evidence type="ECO:0000259" key="1">
    <source>
        <dbReference type="Pfam" id="PF09511"/>
    </source>
</evidence>
<dbReference type="InterPro" id="IPR019039">
    <property type="entry name" value="T4-Rnl1-like_N"/>
</dbReference>
<evidence type="ECO:0000313" key="2">
    <source>
        <dbReference type="EMBL" id="ESQ87873.1"/>
    </source>
</evidence>
<dbReference type="Gene3D" id="1.10.3550.20">
    <property type="match status" value="1"/>
</dbReference>
<organism evidence="2 3">
    <name type="scientific">Asticcacaulis benevestitus DSM 16100 = ATCC BAA-896</name>
    <dbReference type="NCBI Taxonomy" id="1121022"/>
    <lineage>
        <taxon>Bacteria</taxon>
        <taxon>Pseudomonadati</taxon>
        <taxon>Pseudomonadota</taxon>
        <taxon>Alphaproteobacteria</taxon>
        <taxon>Caulobacterales</taxon>
        <taxon>Caulobacteraceae</taxon>
        <taxon>Asticcacaulis</taxon>
    </lineage>
</organism>
<dbReference type="Proteomes" id="UP000017837">
    <property type="component" value="Unassembled WGS sequence"/>
</dbReference>
<protein>
    <recommendedName>
        <fullName evidence="1">T4 RNA ligase 1-like N-terminal domain-containing protein</fullName>
    </recommendedName>
</protein>
<dbReference type="OrthoDB" id="1310645at2"/>
<dbReference type="PATRIC" id="fig|1121022.4.peg.3388"/>
<feature type="domain" description="T4 RNA ligase 1-like N-terminal" evidence="1">
    <location>
        <begin position="50"/>
        <end position="248"/>
    </location>
</feature>
<sequence length="375" mass="42604">MFKVIQHIDEVRGAVAHRKEIRFFEQPNGLTLGCYMFMDNDTFDTKEALECRGIVFDRHGAVASRPLHKFFNVGEREGQRVEQILQRNDVVAIYDKLDGSMIATAWHDGQVVWRSKKSFDSDVVRLTEAYLADPAHADVAAFAHEVARRGLTAVFELTHPGARIVVPQEMAQLRLLHVRDNVSGAYVLLDPDHEVHGLVSLYRVPRVAERKDLTLEAMFASLETMYESEGYVLQFANGDMAKVKCPWYLRLHRAATLLRERDVASLTLDEELDDLKGALRELGLDLTEVCAIESRIKANLLALNDEIEAAYQVSAHLDQKAFAIDHQGHALFKPLMKRYVGKDIDLIDFYRRNHLREDFSLRSLMGETLAEALDG</sequence>
<dbReference type="Pfam" id="PF09511">
    <property type="entry name" value="RNA_lig_T4_1"/>
    <property type="match status" value="1"/>
</dbReference>
<gene>
    <name evidence="2" type="ORF">ABENE_16665</name>
</gene>
<accession>V4R8V6</accession>
<proteinExistence type="predicted"/>